<feature type="region of interest" description="Disordered" evidence="1">
    <location>
        <begin position="157"/>
        <end position="286"/>
    </location>
</feature>
<feature type="compositionally biased region" description="Basic residues" evidence="1">
    <location>
        <begin position="27"/>
        <end position="42"/>
    </location>
</feature>
<feature type="region of interest" description="Disordered" evidence="1">
    <location>
        <begin position="1"/>
        <end position="144"/>
    </location>
</feature>
<dbReference type="PANTHER" id="PTHR40644">
    <property type="entry name" value="UPF0653 PROTEIN C607.02C"/>
    <property type="match status" value="1"/>
</dbReference>
<feature type="compositionally biased region" description="Basic residues" evidence="1">
    <location>
        <begin position="237"/>
        <end position="251"/>
    </location>
</feature>
<dbReference type="GeneID" id="55992548"/>
<evidence type="ECO:0000313" key="3">
    <source>
        <dbReference type="Proteomes" id="UP000509510"/>
    </source>
</evidence>
<dbReference type="OrthoDB" id="5876637at2759"/>
<dbReference type="RefSeq" id="XP_035344108.1">
    <property type="nucleotide sequence ID" value="XM_035488215.1"/>
</dbReference>
<gene>
    <name evidence="2" type="ORF">TRUGW13939_05050</name>
</gene>
<dbReference type="AlphaFoldDB" id="A0A7H8QV94"/>
<feature type="compositionally biased region" description="Basic and acidic residues" evidence="1">
    <location>
        <begin position="43"/>
        <end position="56"/>
    </location>
</feature>
<sequence>MPHKHKRRQDDKSTYDLPPSFIAKSLSVHKPKPAEKGKKKPAGKNDKKLSAKKAKESSGWVDDTPRAFARMMQYQATGKRPSGLDDGNGRARGKKRKHGGEDKDGAAEVASNKNNQASGDSKKSAGKTPATTTATSTTTLKILPGEKLSDFAARVDQQMPLSSMKKSQRSGQSENLPKIREERITKHEKHLRRLQKGWREDEAKIREKEAEERELKEAENEDLNDLWKEWQIEAGKAKAKKKGSGAKKKKRKGDDGNGIDDDDDDNDPWAKLNTRERAAKPLNPLEVVQAPPELTKPREIFRVRRGVGGAEVDVANVPAAAGSLRRREELAKERKTIVEEYRRLMAEKRR</sequence>
<protein>
    <recommendedName>
        <fullName evidence="4">Urease accessory protein UreD</fullName>
    </recommendedName>
</protein>
<organism evidence="2 3">
    <name type="scientific">Talaromyces rugulosus</name>
    <name type="common">Penicillium rugulosum</name>
    <dbReference type="NCBI Taxonomy" id="121627"/>
    <lineage>
        <taxon>Eukaryota</taxon>
        <taxon>Fungi</taxon>
        <taxon>Dikarya</taxon>
        <taxon>Ascomycota</taxon>
        <taxon>Pezizomycotina</taxon>
        <taxon>Eurotiomycetes</taxon>
        <taxon>Eurotiomycetidae</taxon>
        <taxon>Eurotiales</taxon>
        <taxon>Trichocomaceae</taxon>
        <taxon>Talaromyces</taxon>
        <taxon>Talaromyces sect. Islandici</taxon>
    </lineage>
</organism>
<evidence type="ECO:0008006" key="4">
    <source>
        <dbReference type="Google" id="ProtNLM"/>
    </source>
</evidence>
<accession>A0A7H8QV94</accession>
<evidence type="ECO:0000313" key="2">
    <source>
        <dbReference type="EMBL" id="QKX57930.1"/>
    </source>
</evidence>
<dbReference type="EMBL" id="CP055900">
    <property type="protein sequence ID" value="QKX57930.1"/>
    <property type="molecule type" value="Genomic_DNA"/>
</dbReference>
<feature type="compositionally biased region" description="Low complexity" evidence="1">
    <location>
        <begin position="126"/>
        <end position="139"/>
    </location>
</feature>
<keyword evidence="3" id="KW-1185">Reference proteome</keyword>
<evidence type="ECO:0000256" key="1">
    <source>
        <dbReference type="SAM" id="MobiDB-lite"/>
    </source>
</evidence>
<feature type="compositionally biased region" description="Basic and acidic residues" evidence="1">
    <location>
        <begin position="197"/>
        <end position="218"/>
    </location>
</feature>
<dbReference type="Proteomes" id="UP000509510">
    <property type="component" value="Chromosome III"/>
</dbReference>
<feature type="compositionally biased region" description="Basic residues" evidence="1">
    <location>
        <begin position="186"/>
        <end position="196"/>
    </location>
</feature>
<dbReference type="KEGG" id="trg:TRUGW13939_05050"/>
<proteinExistence type="predicted"/>
<reference evidence="3" key="1">
    <citation type="submission" date="2020-06" db="EMBL/GenBank/DDBJ databases">
        <title>A chromosome-scale genome assembly of Talaromyces rugulosus W13939.</title>
        <authorList>
            <person name="Wang B."/>
            <person name="Guo L."/>
            <person name="Ye K."/>
            <person name="Wang L."/>
        </authorList>
    </citation>
    <scope>NUCLEOTIDE SEQUENCE [LARGE SCALE GENOMIC DNA]</scope>
    <source>
        <strain evidence="3">W13939</strain>
    </source>
</reference>
<dbReference type="PANTHER" id="PTHR40644:SF1">
    <property type="entry name" value="UPF0653 PROTEIN C607.02C"/>
    <property type="match status" value="1"/>
</dbReference>
<name>A0A7H8QV94_TALRU</name>
<feature type="compositionally biased region" description="Acidic residues" evidence="1">
    <location>
        <begin position="257"/>
        <end position="267"/>
    </location>
</feature>
<feature type="compositionally biased region" description="Polar residues" evidence="1">
    <location>
        <begin position="159"/>
        <end position="175"/>
    </location>
</feature>